<sequence length="86" mass="9881">MDFFSNFKSAVTPAFPSEADNLTTLYDIEPYTAFTEDLEFMWRWTIYRDQKLVQEGCSLTLDASKRAVDHVLAFFSVSTKSQSHGE</sequence>
<dbReference type="GO" id="GO:0004497">
    <property type="term" value="F:monooxygenase activity"/>
    <property type="evidence" value="ECO:0007669"/>
    <property type="project" value="UniProtKB-KW"/>
</dbReference>
<comment type="caution">
    <text evidence="1">The sequence shown here is derived from an EMBL/GenBank/DDBJ whole genome shotgun (WGS) entry which is preliminary data.</text>
</comment>
<dbReference type="RefSeq" id="WP_192376871.1">
    <property type="nucleotide sequence ID" value="NZ_CAJHIV010000001.1"/>
</dbReference>
<dbReference type="InterPro" id="IPR017256">
    <property type="entry name" value="MmoD"/>
</dbReference>
<keyword evidence="1" id="KW-0503">Monooxygenase</keyword>
<evidence type="ECO:0000313" key="1">
    <source>
        <dbReference type="EMBL" id="MBD9358653.1"/>
    </source>
</evidence>
<dbReference type="Proteomes" id="UP000652176">
    <property type="component" value="Unassembled WGS sequence"/>
</dbReference>
<keyword evidence="1" id="KW-0560">Oxidoreductase</keyword>
<evidence type="ECO:0000313" key="2">
    <source>
        <dbReference type="Proteomes" id="UP000652176"/>
    </source>
</evidence>
<accession>A0ABR9D6D6</accession>
<protein>
    <submittedName>
        <fullName evidence="1">Soluble methane monooxygenase-binding protein MmoD</fullName>
    </submittedName>
</protein>
<reference evidence="1 2" key="1">
    <citation type="submission" date="2020-09" db="EMBL/GenBank/DDBJ databases">
        <title>Methylomonas albis sp. nov. and Methylomonas fluvii sp. nov.: Two cold-adapted methanotrophs from the River Elbe and an amended description of Methylovulum psychrotolerans strain Eb1.</title>
        <authorList>
            <person name="Bussmann I.K."/>
            <person name="Klings K.-W."/>
            <person name="Warnstedt J."/>
            <person name="Hoppert M."/>
            <person name="Saborowski A."/>
            <person name="Horn F."/>
            <person name="Liebner S."/>
        </authorList>
    </citation>
    <scope>NUCLEOTIDE SEQUENCE [LARGE SCALE GENOMIC DNA]</scope>
    <source>
        <strain evidence="1 2">EbA</strain>
    </source>
</reference>
<dbReference type="NCBIfam" id="TIGR04550">
    <property type="entry name" value="sMetMonox_MmoD"/>
    <property type="match status" value="1"/>
</dbReference>
<proteinExistence type="predicted"/>
<dbReference type="EMBL" id="JACXSS010000001">
    <property type="protein sequence ID" value="MBD9358653.1"/>
    <property type="molecule type" value="Genomic_DNA"/>
</dbReference>
<organism evidence="1 2">
    <name type="scientific">Methylomonas albis</name>
    <dbReference type="NCBI Taxonomy" id="1854563"/>
    <lineage>
        <taxon>Bacteria</taxon>
        <taxon>Pseudomonadati</taxon>
        <taxon>Pseudomonadota</taxon>
        <taxon>Gammaproteobacteria</taxon>
        <taxon>Methylococcales</taxon>
        <taxon>Methylococcaceae</taxon>
        <taxon>Methylomonas</taxon>
    </lineage>
</organism>
<keyword evidence="2" id="KW-1185">Reference proteome</keyword>
<name>A0ABR9D6D6_9GAMM</name>
<gene>
    <name evidence="1" type="primary">mmoD</name>
    <name evidence="1" type="ORF">IE877_22710</name>
</gene>